<evidence type="ECO:0000313" key="3">
    <source>
        <dbReference type="EMBL" id="KAJ3983432.1"/>
    </source>
</evidence>
<keyword evidence="3" id="KW-0378">Hydrolase</keyword>
<dbReference type="PRINTS" id="PR00977">
    <property type="entry name" value="SCYTLDPTASE"/>
</dbReference>
<keyword evidence="2" id="KW-0732">Signal</keyword>
<dbReference type="InterPro" id="IPR038656">
    <property type="entry name" value="Peptidase_G1_sf"/>
</dbReference>
<evidence type="ECO:0000256" key="2">
    <source>
        <dbReference type="SAM" id="SignalP"/>
    </source>
</evidence>
<evidence type="ECO:0000256" key="1">
    <source>
        <dbReference type="PIRSR" id="PIRSR600250-50"/>
    </source>
</evidence>
<dbReference type="EMBL" id="MU802022">
    <property type="protein sequence ID" value="KAJ3983432.1"/>
    <property type="molecule type" value="Genomic_DNA"/>
</dbReference>
<dbReference type="GO" id="GO:0070007">
    <property type="term" value="F:glutamic-type endopeptidase activity"/>
    <property type="evidence" value="ECO:0007669"/>
    <property type="project" value="InterPro"/>
</dbReference>
<dbReference type="PANTHER" id="PTHR37536:SF1">
    <property type="entry name" value="ASPERGILLOPEPSIN, PUTAITVE (AFU_ORTHOLOGUE AFUA_7G01200)"/>
    <property type="match status" value="1"/>
</dbReference>
<sequence>MKLTVFFISIALTFSVATASSSDFSAHLAARESRISRPFTKSTGNATDNGPLDGSTTEDLYSSNWAGGLLESPPVGQRFIDVGGTFVVPTLRGNDGAMSVWIGIDGGPNAPQSILQTGIDCYIIGGVNYFFAWFEWYPQNAFEITEFVVSAQNKITLRVQAVNSTTGIITLTNESTGQSGSLEVTAPDDDAALQGQTAEWIVEDLEQDGTLVPLPSFGQVQFTDAAAFTGVVEDFASVGVAVDMVQNGGFLATSTINENIVTVDYA</sequence>
<dbReference type="InterPro" id="IPR000250">
    <property type="entry name" value="Peptidase_G1"/>
</dbReference>
<dbReference type="GO" id="GO:0006508">
    <property type="term" value="P:proteolysis"/>
    <property type="evidence" value="ECO:0007669"/>
    <property type="project" value="UniProtKB-KW"/>
</dbReference>
<protein>
    <submittedName>
        <fullName evidence="3">Glutamic protease</fullName>
    </submittedName>
</protein>
<dbReference type="PANTHER" id="PTHR37536">
    <property type="entry name" value="PUTATIVE (AFU_ORTHOLOGUE AFUA_3G02970)-RELATED"/>
    <property type="match status" value="1"/>
</dbReference>
<comment type="caution">
    <text evidence="3">The sequence shown here is derived from an EMBL/GenBank/DDBJ whole genome shotgun (WGS) entry which is preliminary data.</text>
</comment>
<dbReference type="Proteomes" id="UP001163850">
    <property type="component" value="Unassembled WGS sequence"/>
</dbReference>
<dbReference type="Pfam" id="PF01828">
    <property type="entry name" value="Peptidase_A4"/>
    <property type="match status" value="1"/>
</dbReference>
<feature type="chain" id="PRO_5041389963" evidence="2">
    <location>
        <begin position="20"/>
        <end position="266"/>
    </location>
</feature>
<evidence type="ECO:0000313" key="4">
    <source>
        <dbReference type="Proteomes" id="UP001163850"/>
    </source>
</evidence>
<feature type="signal peptide" evidence="2">
    <location>
        <begin position="1"/>
        <end position="19"/>
    </location>
</feature>
<gene>
    <name evidence="3" type="ORF">F5890DRAFT_196178</name>
</gene>
<keyword evidence="3" id="KW-0645">Protease</keyword>
<feature type="active site" description="Proton acceptor" evidence="1">
    <location>
        <position position="203"/>
    </location>
</feature>
<accession>A0AA38PXI8</accession>
<dbReference type="SUPFAM" id="SSF49899">
    <property type="entry name" value="Concanavalin A-like lectins/glucanases"/>
    <property type="match status" value="1"/>
</dbReference>
<dbReference type="AlphaFoldDB" id="A0AA38PXI8"/>
<proteinExistence type="predicted"/>
<name>A0AA38PXI8_9AGAR</name>
<dbReference type="Gene3D" id="2.60.120.700">
    <property type="entry name" value="Peptidase G1"/>
    <property type="match status" value="1"/>
</dbReference>
<reference evidence="3" key="1">
    <citation type="submission" date="2022-08" db="EMBL/GenBank/DDBJ databases">
        <authorList>
            <consortium name="DOE Joint Genome Institute"/>
            <person name="Min B."/>
            <person name="Riley R."/>
            <person name="Sierra-Patev S."/>
            <person name="Naranjo-Ortiz M."/>
            <person name="Looney B."/>
            <person name="Konkel Z."/>
            <person name="Slot J.C."/>
            <person name="Sakamoto Y."/>
            <person name="Steenwyk J.L."/>
            <person name="Rokas A."/>
            <person name="Carro J."/>
            <person name="Camarero S."/>
            <person name="Ferreira P."/>
            <person name="Molpeceres G."/>
            <person name="Ruiz-Duenas F.J."/>
            <person name="Serrano A."/>
            <person name="Henrissat B."/>
            <person name="Drula E."/>
            <person name="Hughes K.W."/>
            <person name="Mata J.L."/>
            <person name="Ishikawa N.K."/>
            <person name="Vargas-Isla R."/>
            <person name="Ushijima S."/>
            <person name="Smith C.A."/>
            <person name="Ahrendt S."/>
            <person name="Andreopoulos W."/>
            <person name="He G."/>
            <person name="Labutti K."/>
            <person name="Lipzen A."/>
            <person name="Ng V."/>
            <person name="Sandor L."/>
            <person name="Barry K."/>
            <person name="Martinez A.T."/>
            <person name="Xiao Y."/>
            <person name="Gibbons J.G."/>
            <person name="Terashima K."/>
            <person name="Hibbett D.S."/>
            <person name="Grigoriev I.V."/>
        </authorList>
    </citation>
    <scope>NUCLEOTIDE SEQUENCE</scope>
    <source>
        <strain evidence="3">TFB7829</strain>
    </source>
</reference>
<dbReference type="CDD" id="cd13426">
    <property type="entry name" value="Peptidase_G1"/>
    <property type="match status" value="1"/>
</dbReference>
<organism evidence="3 4">
    <name type="scientific">Lentinula detonsa</name>
    <dbReference type="NCBI Taxonomy" id="2804962"/>
    <lineage>
        <taxon>Eukaryota</taxon>
        <taxon>Fungi</taxon>
        <taxon>Dikarya</taxon>
        <taxon>Basidiomycota</taxon>
        <taxon>Agaricomycotina</taxon>
        <taxon>Agaricomycetes</taxon>
        <taxon>Agaricomycetidae</taxon>
        <taxon>Agaricales</taxon>
        <taxon>Marasmiineae</taxon>
        <taxon>Omphalotaceae</taxon>
        <taxon>Lentinula</taxon>
    </lineage>
</organism>
<dbReference type="InterPro" id="IPR013320">
    <property type="entry name" value="ConA-like_dom_sf"/>
</dbReference>